<name>A0ABS2SNQ4_9MICO</name>
<accession>A0ABS2SNQ4</accession>
<protein>
    <submittedName>
        <fullName evidence="2">Uncharacterized protein</fullName>
    </submittedName>
</protein>
<proteinExistence type="predicted"/>
<keyword evidence="3" id="KW-1185">Reference proteome</keyword>
<evidence type="ECO:0000256" key="1">
    <source>
        <dbReference type="SAM" id="MobiDB-lite"/>
    </source>
</evidence>
<comment type="caution">
    <text evidence="2">The sequence shown here is derived from an EMBL/GenBank/DDBJ whole genome shotgun (WGS) entry which is preliminary data.</text>
</comment>
<organism evidence="2 3">
    <name type="scientific">Brevibacterium paucivorans</name>
    <dbReference type="NCBI Taxonomy" id="170994"/>
    <lineage>
        <taxon>Bacteria</taxon>
        <taxon>Bacillati</taxon>
        <taxon>Actinomycetota</taxon>
        <taxon>Actinomycetes</taxon>
        <taxon>Micrococcales</taxon>
        <taxon>Brevibacteriaceae</taxon>
        <taxon>Brevibacterium</taxon>
    </lineage>
</organism>
<dbReference type="RefSeq" id="WP_204515384.1">
    <property type="nucleotide sequence ID" value="NZ_JAFBCP010000001.1"/>
</dbReference>
<gene>
    <name evidence="2" type="ORF">JOE56_001335</name>
</gene>
<feature type="compositionally biased region" description="Basic residues" evidence="1">
    <location>
        <begin position="1"/>
        <end position="16"/>
    </location>
</feature>
<evidence type="ECO:0000313" key="3">
    <source>
        <dbReference type="Proteomes" id="UP000809290"/>
    </source>
</evidence>
<feature type="region of interest" description="Disordered" evidence="1">
    <location>
        <begin position="1"/>
        <end position="37"/>
    </location>
</feature>
<dbReference type="EMBL" id="JAFBCP010000001">
    <property type="protein sequence ID" value="MBM7816641.1"/>
    <property type="molecule type" value="Genomic_DNA"/>
</dbReference>
<dbReference type="Proteomes" id="UP000809290">
    <property type="component" value="Unassembled WGS sequence"/>
</dbReference>
<sequence>MIRRGQQKKRDLRRAKKVADEQISQTRGTYQPPPRKDCAERRYERPIGDEGLLQLLVMFWRHKGSTVDFALIIQKRTWEAWENTARIDCAHGTCHVHYSDDAPASKHLLTLNSATDVETAMALALKEIHKIADMIMQGRREAMTSKTAEKLKKFTHEIDKQLAFGMWADKDLPVVGNDGNSKVVTALAEEKLFHLFKRVENVGGNANIFIDMGDYVTLITSVQSVCAIDARNADDMTGDDRPSLDAPVGLFVEYLSSQDGAGVKLPSFNSYNQQEVKIQERQLSHA</sequence>
<evidence type="ECO:0000313" key="2">
    <source>
        <dbReference type="EMBL" id="MBM7816641.1"/>
    </source>
</evidence>
<reference evidence="2 3" key="1">
    <citation type="submission" date="2021-01" db="EMBL/GenBank/DDBJ databases">
        <title>Sequencing the genomes of 1000 actinobacteria strains.</title>
        <authorList>
            <person name="Klenk H.-P."/>
        </authorList>
    </citation>
    <scope>NUCLEOTIDE SEQUENCE [LARGE SCALE GENOMIC DNA]</scope>
    <source>
        <strain evidence="2 3">DSM 13657</strain>
    </source>
</reference>